<evidence type="ECO:0000256" key="1">
    <source>
        <dbReference type="SAM" id="MobiDB-lite"/>
    </source>
</evidence>
<reference evidence="3" key="2">
    <citation type="submission" date="2009-11" db="EMBL/GenBank/DDBJ databases">
        <title>The Genome Sequence of Allomyces macrogynus strain ATCC 38327.</title>
        <authorList>
            <consortium name="The Broad Institute Genome Sequencing Platform"/>
            <person name="Russ C."/>
            <person name="Cuomo C."/>
            <person name="Shea T."/>
            <person name="Young S.K."/>
            <person name="Zeng Q."/>
            <person name="Koehrsen M."/>
            <person name="Haas B."/>
            <person name="Borodovsky M."/>
            <person name="Guigo R."/>
            <person name="Alvarado L."/>
            <person name="Berlin A."/>
            <person name="Borenstein D."/>
            <person name="Chen Z."/>
            <person name="Engels R."/>
            <person name="Freedman E."/>
            <person name="Gellesch M."/>
            <person name="Goldberg J."/>
            <person name="Griggs A."/>
            <person name="Gujja S."/>
            <person name="Heiman D."/>
            <person name="Hepburn T."/>
            <person name="Howarth C."/>
            <person name="Jen D."/>
            <person name="Larson L."/>
            <person name="Lewis B."/>
            <person name="Mehta T."/>
            <person name="Park D."/>
            <person name="Pearson M."/>
            <person name="Roberts A."/>
            <person name="Saif S."/>
            <person name="Shenoy N."/>
            <person name="Sisk P."/>
            <person name="Stolte C."/>
            <person name="Sykes S."/>
            <person name="Walk T."/>
            <person name="White J."/>
            <person name="Yandava C."/>
            <person name="Burger G."/>
            <person name="Gray M.W."/>
            <person name="Holland P.W.H."/>
            <person name="King N."/>
            <person name="Lang F.B.F."/>
            <person name="Roger A.J."/>
            <person name="Ruiz-Trillo I."/>
            <person name="Lander E."/>
            <person name="Nusbaum C."/>
        </authorList>
    </citation>
    <scope>NUCLEOTIDE SEQUENCE [LARGE SCALE GENOMIC DNA]</scope>
    <source>
        <strain evidence="3">ATCC 38327</strain>
    </source>
</reference>
<sequence length="902" mass="99151">MLQRAIAVPRPTSWRTAVCLTVSSTWISHQHISRPRLPACDQQRPSNHGHVHDHLPTTGIRLYHASLPALSSRNNRTSGDYWNAWDADRDGRRGTSNAGASRSSTAESRSFPKNKADIPKTVTTRALSKKDMLAGKTAAPGKPKARAAAAPPAPKPKRGTRPTLESLQAATKAIADGKSGQFKAAVMDINWSTIRLFADLDRRGHGSGAQSHQDVIKALHEMAFALRKIPRRPPGKVDRDDWTAGVVEVVHGFTQVDGMKMLLQNRSDLFCSNVIRAVALRRAKAAVESLETLITMAGGWSALNQDTVTNLIDFFMRTLDDTVDRVSHVENLFELMVARREVSDAAVGMIAMMHARIAEDQANGKIEDIPASETGIARIDRLVQQALDTNVITHKWDNAQLNAARVRATAAVHGPRDAVQLARAMLDHNKDALVPEQIKFVMDRLKNDRLAADAAEFAGFLLTKELNPGVEGYRAAMEQYLDRADYSGLLARFGSKLDKIPAASRSADLYVPLFRALSALDMNEQVRSLHETLLKTPNFAFSLPYFETVVQAGADVAGFGPAIIRYRNMTWQAKIDPNAAILGQLLSLAHTSTDPKHLEIANATINYEVLTRKTVAANAPELKFARTVVPLLIKCRNAPILQRQEAFLEARQHVDALLATHGTTVLGVREWAAFLEAAAHAILQDPRRLYQETRGVHSLVMEQLHRGNAAMTDRKYLGALMLALARANVPHVVFTLWDKYVAAPLDPATIRHGARYSIPPPVGIVDPLWMTADPVDCIPPTHETVLGMVEAVGRARDVLRLRALANMVWATTATANEQGMTRLRIDSSIVTALVEAFVVCGEVGARNVMVDLARFRKVPLEGERIEQMLVRLAQEQFPAAVHLLNDPDVVAALHAAKERISK</sequence>
<dbReference type="EMBL" id="GG745352">
    <property type="protein sequence ID" value="KNE67133.1"/>
    <property type="molecule type" value="Genomic_DNA"/>
</dbReference>
<name>A0A0L0SX45_ALLM3</name>
<evidence type="ECO:0000313" key="2">
    <source>
        <dbReference type="EMBL" id="KNE67133.1"/>
    </source>
</evidence>
<protein>
    <recommendedName>
        <fullName evidence="4">Pentatricopeptide repeat domain-containing protein</fullName>
    </recommendedName>
</protein>
<dbReference type="Proteomes" id="UP000054350">
    <property type="component" value="Unassembled WGS sequence"/>
</dbReference>
<evidence type="ECO:0000313" key="3">
    <source>
        <dbReference type="Proteomes" id="UP000054350"/>
    </source>
</evidence>
<feature type="compositionally biased region" description="Polar residues" evidence="1">
    <location>
        <begin position="94"/>
        <end position="108"/>
    </location>
</feature>
<feature type="compositionally biased region" description="Low complexity" evidence="1">
    <location>
        <begin position="134"/>
        <end position="150"/>
    </location>
</feature>
<gene>
    <name evidence="2" type="ORF">AMAG_12206</name>
</gene>
<reference evidence="2 3" key="1">
    <citation type="submission" date="2009-11" db="EMBL/GenBank/DDBJ databases">
        <title>Annotation of Allomyces macrogynus ATCC 38327.</title>
        <authorList>
            <consortium name="The Broad Institute Genome Sequencing Platform"/>
            <person name="Russ C."/>
            <person name="Cuomo C."/>
            <person name="Burger G."/>
            <person name="Gray M.W."/>
            <person name="Holland P.W.H."/>
            <person name="King N."/>
            <person name="Lang F.B.F."/>
            <person name="Roger A.J."/>
            <person name="Ruiz-Trillo I."/>
            <person name="Young S.K."/>
            <person name="Zeng Q."/>
            <person name="Gargeya S."/>
            <person name="Fitzgerald M."/>
            <person name="Haas B."/>
            <person name="Abouelleil A."/>
            <person name="Alvarado L."/>
            <person name="Arachchi H.M."/>
            <person name="Berlin A."/>
            <person name="Chapman S.B."/>
            <person name="Gearin G."/>
            <person name="Goldberg J."/>
            <person name="Griggs A."/>
            <person name="Gujja S."/>
            <person name="Hansen M."/>
            <person name="Heiman D."/>
            <person name="Howarth C."/>
            <person name="Larimer J."/>
            <person name="Lui A."/>
            <person name="MacDonald P.J.P."/>
            <person name="McCowen C."/>
            <person name="Montmayeur A."/>
            <person name="Murphy C."/>
            <person name="Neiman D."/>
            <person name="Pearson M."/>
            <person name="Priest M."/>
            <person name="Roberts A."/>
            <person name="Saif S."/>
            <person name="Shea T."/>
            <person name="Sisk P."/>
            <person name="Stolte C."/>
            <person name="Sykes S."/>
            <person name="Wortman J."/>
            <person name="Nusbaum C."/>
            <person name="Birren B."/>
        </authorList>
    </citation>
    <scope>NUCLEOTIDE SEQUENCE [LARGE SCALE GENOMIC DNA]</scope>
    <source>
        <strain evidence="2 3">ATCC 38327</strain>
    </source>
</reference>
<proteinExistence type="predicted"/>
<accession>A0A0L0SX45</accession>
<dbReference type="AlphaFoldDB" id="A0A0L0SX45"/>
<dbReference type="VEuPathDB" id="FungiDB:AMAG_12206"/>
<dbReference type="OrthoDB" id="10343583at2759"/>
<keyword evidence="3" id="KW-1185">Reference proteome</keyword>
<feature type="region of interest" description="Disordered" evidence="1">
    <location>
        <begin position="73"/>
        <end position="162"/>
    </location>
</feature>
<organism evidence="2 3">
    <name type="scientific">Allomyces macrogynus (strain ATCC 38327)</name>
    <name type="common">Allomyces javanicus var. macrogynus</name>
    <dbReference type="NCBI Taxonomy" id="578462"/>
    <lineage>
        <taxon>Eukaryota</taxon>
        <taxon>Fungi</taxon>
        <taxon>Fungi incertae sedis</taxon>
        <taxon>Blastocladiomycota</taxon>
        <taxon>Blastocladiomycetes</taxon>
        <taxon>Blastocladiales</taxon>
        <taxon>Blastocladiaceae</taxon>
        <taxon>Allomyces</taxon>
    </lineage>
</organism>
<evidence type="ECO:0008006" key="4">
    <source>
        <dbReference type="Google" id="ProtNLM"/>
    </source>
</evidence>